<reference evidence="1 2" key="1">
    <citation type="journal article" date="2012" name="J. Bacteriol.">
        <title>Genome sequence of the cycloprodigiosin-producing bacterial strain Pseudoalteromonas rubra ATCC 29570(T).</title>
        <authorList>
            <person name="Xie B.B."/>
            <person name="Shu Y.L."/>
            <person name="Qin Q.L."/>
            <person name="Rong J.C."/>
            <person name="Zhang X.Y."/>
            <person name="Chen X.L."/>
            <person name="Zhou B.C."/>
            <person name="Zhang Y.Z."/>
        </authorList>
    </citation>
    <scope>NUCLEOTIDE SEQUENCE [LARGE SCALE GENOMIC DNA]</scope>
    <source>
        <strain evidence="1 2">DSM 6842</strain>
    </source>
</reference>
<dbReference type="EMBL" id="AHCD03000044">
    <property type="protein sequence ID" value="KAF7781745.1"/>
    <property type="molecule type" value="Genomic_DNA"/>
</dbReference>
<accession>A0A8T0C1D5</accession>
<dbReference type="AlphaFoldDB" id="A0A8T0C1D5"/>
<comment type="caution">
    <text evidence="1">The sequence shown here is derived from an EMBL/GenBank/DDBJ whole genome shotgun (WGS) entry which is preliminary data.</text>
</comment>
<gene>
    <name evidence="1" type="ORF">PRUB_b1067</name>
</gene>
<evidence type="ECO:0000313" key="1">
    <source>
        <dbReference type="EMBL" id="KAF7781745.1"/>
    </source>
</evidence>
<protein>
    <submittedName>
        <fullName evidence="1">Uncharacterized protein</fullName>
    </submittedName>
</protein>
<dbReference type="Proteomes" id="UP000016480">
    <property type="component" value="Unassembled WGS sequence"/>
</dbReference>
<sequence length="38" mass="4365">MNTVSRYTQSPLSLPMPTNLLLVNQSAQLISRQKLQRH</sequence>
<name>A0A8T0C1D5_9GAMM</name>
<proteinExistence type="predicted"/>
<evidence type="ECO:0000313" key="2">
    <source>
        <dbReference type="Proteomes" id="UP000016480"/>
    </source>
</evidence>
<organism evidence="1 2">
    <name type="scientific">Pseudoalteromonas rubra</name>
    <dbReference type="NCBI Taxonomy" id="43658"/>
    <lineage>
        <taxon>Bacteria</taxon>
        <taxon>Pseudomonadati</taxon>
        <taxon>Pseudomonadota</taxon>
        <taxon>Gammaproteobacteria</taxon>
        <taxon>Alteromonadales</taxon>
        <taxon>Pseudoalteromonadaceae</taxon>
        <taxon>Pseudoalteromonas</taxon>
    </lineage>
</organism>